<dbReference type="Pfam" id="PF00300">
    <property type="entry name" value="His_Phos_1"/>
    <property type="match status" value="1"/>
</dbReference>
<dbReference type="SMART" id="SM00855">
    <property type="entry name" value="PGAM"/>
    <property type="match status" value="1"/>
</dbReference>
<dbReference type="PANTHER" id="PTHR48100">
    <property type="entry name" value="BROAD-SPECIFICITY PHOSPHATASE YOR283W-RELATED"/>
    <property type="match status" value="1"/>
</dbReference>
<gene>
    <name evidence="1" type="ORF">GCM10009547_19070</name>
</gene>
<evidence type="ECO:0000313" key="1">
    <source>
        <dbReference type="EMBL" id="GAA0617087.1"/>
    </source>
</evidence>
<name>A0ABN1GR77_9ACTN</name>
<dbReference type="CDD" id="cd07067">
    <property type="entry name" value="HP_PGM_like"/>
    <property type="match status" value="1"/>
</dbReference>
<dbReference type="EMBL" id="BAAAHE010000014">
    <property type="protein sequence ID" value="GAA0617087.1"/>
    <property type="molecule type" value="Genomic_DNA"/>
</dbReference>
<keyword evidence="2" id="KW-1185">Reference proteome</keyword>
<reference evidence="1 2" key="1">
    <citation type="journal article" date="2019" name="Int. J. Syst. Evol. Microbiol.">
        <title>The Global Catalogue of Microorganisms (GCM) 10K type strain sequencing project: providing services to taxonomists for standard genome sequencing and annotation.</title>
        <authorList>
            <consortium name="The Broad Institute Genomics Platform"/>
            <consortium name="The Broad Institute Genome Sequencing Center for Infectious Disease"/>
            <person name="Wu L."/>
            <person name="Ma J."/>
        </authorList>
    </citation>
    <scope>NUCLEOTIDE SEQUENCE [LARGE SCALE GENOMIC DNA]</scope>
    <source>
        <strain evidence="1 2">JCM 10671</strain>
    </source>
</reference>
<protein>
    <submittedName>
        <fullName evidence="1">Histidine phosphatase family protein</fullName>
    </submittedName>
</protein>
<sequence length="231" mass="24640">MSATPFINHLPAVLRDGTEVTRILFVRHGQQEPAPPGTLPQAWMDSPLTELGRAQARAVGEHLTGERLAAVASSDLQRARQTAEAIAAHHSLEVQAFPGLSEIDCYSGVPADVWPADHVGADAWVAAHETFAREGRWEVFGCGESGAALRDRAVAVVDSLVDKYPGESIAVVCHGGTINAYVSHWLGVAADMFFLPAHASVSVVLAAPDGRRAIESLNDRHHLSAADVLTY</sequence>
<dbReference type="RefSeq" id="WP_344604010.1">
    <property type="nucleotide sequence ID" value="NZ_BAAAHE010000014.1"/>
</dbReference>
<accession>A0ABN1GR77</accession>
<dbReference type="Proteomes" id="UP001500957">
    <property type="component" value="Unassembled WGS sequence"/>
</dbReference>
<dbReference type="Gene3D" id="3.40.50.1240">
    <property type="entry name" value="Phosphoglycerate mutase-like"/>
    <property type="match status" value="1"/>
</dbReference>
<dbReference type="InterPro" id="IPR050275">
    <property type="entry name" value="PGM_Phosphatase"/>
</dbReference>
<dbReference type="InterPro" id="IPR029033">
    <property type="entry name" value="His_PPase_superfam"/>
</dbReference>
<dbReference type="SUPFAM" id="SSF53254">
    <property type="entry name" value="Phosphoglycerate mutase-like"/>
    <property type="match status" value="1"/>
</dbReference>
<proteinExistence type="predicted"/>
<comment type="caution">
    <text evidence="1">The sequence shown here is derived from an EMBL/GenBank/DDBJ whole genome shotgun (WGS) entry which is preliminary data.</text>
</comment>
<dbReference type="InterPro" id="IPR013078">
    <property type="entry name" value="His_Pase_superF_clade-1"/>
</dbReference>
<organism evidence="1 2">
    <name type="scientific">Sporichthya brevicatena</name>
    <dbReference type="NCBI Taxonomy" id="171442"/>
    <lineage>
        <taxon>Bacteria</taxon>
        <taxon>Bacillati</taxon>
        <taxon>Actinomycetota</taxon>
        <taxon>Actinomycetes</taxon>
        <taxon>Sporichthyales</taxon>
        <taxon>Sporichthyaceae</taxon>
        <taxon>Sporichthya</taxon>
    </lineage>
</organism>
<evidence type="ECO:0000313" key="2">
    <source>
        <dbReference type="Proteomes" id="UP001500957"/>
    </source>
</evidence>
<dbReference type="PANTHER" id="PTHR48100:SF62">
    <property type="entry name" value="GLUCOSYL-3-PHOSPHOGLYCERATE PHOSPHATASE"/>
    <property type="match status" value="1"/>
</dbReference>